<keyword evidence="3" id="KW-1185">Reference proteome</keyword>
<dbReference type="AlphaFoldDB" id="A0A7Z2NWU1"/>
<evidence type="ECO:0000313" key="2">
    <source>
        <dbReference type="EMBL" id="QHL91250.1"/>
    </source>
</evidence>
<accession>A0A7Z2NWU1</accession>
<gene>
    <name evidence="2" type="ORF">GVO57_11055</name>
</gene>
<dbReference type="PANTHER" id="PTHR46609">
    <property type="entry name" value="EXONUCLEASE, PHAGE-TYPE/RECB, C-TERMINAL DOMAIN-CONTAINING PROTEIN"/>
    <property type="match status" value="1"/>
</dbReference>
<reference evidence="2 3" key="1">
    <citation type="submission" date="2020-01" db="EMBL/GenBank/DDBJ databases">
        <title>Sphingomonas sp. C33 whole genome sequece.</title>
        <authorList>
            <person name="Park C."/>
        </authorList>
    </citation>
    <scope>NUCLEOTIDE SEQUENCE [LARGE SCALE GENOMIC DNA]</scope>
    <source>
        <strain evidence="2 3">C33</strain>
    </source>
</reference>
<feature type="domain" description="YqaJ viral recombinase" evidence="1">
    <location>
        <begin position="10"/>
        <end position="142"/>
    </location>
</feature>
<name>A0A7Z2NWU1_9SPHN</name>
<dbReference type="KEGG" id="schy:GVO57_11055"/>
<dbReference type="RefSeq" id="WP_160593180.1">
    <property type="nucleotide sequence ID" value="NZ_CP047895.1"/>
</dbReference>
<evidence type="ECO:0000259" key="1">
    <source>
        <dbReference type="Pfam" id="PF09588"/>
    </source>
</evidence>
<sequence>MNAISTREAWLAERRTGIGGSDVAAILGVSPYRSALDVFLDKRGLLVDQAESEPMRWGTLLEPVVRQEYANRTGRSVALPEGVLRHPRYGFMLANLDGIATDRLYEGKTARTAEGWGEPGSDEVPQGYLLQVQHYMAVTGYDVTDIAVLIGGSDFRIYTVEADAELHEMLVEAEAEFWRRVTDDDPPEPITMADALKRWGRQSRADSVIACPEVAEAVDQLRAIKAAQADLAAREEAAKLTIMAALGDADTLVARDGTTLCTWKAAKAAARLDSRALKAAHPEIYSAFLKADEPNRRFLIK</sequence>
<dbReference type="SUPFAM" id="SSF52980">
    <property type="entry name" value="Restriction endonuclease-like"/>
    <property type="match status" value="1"/>
</dbReference>
<dbReference type="InterPro" id="IPR017482">
    <property type="entry name" value="Lambda-type_endonuclease"/>
</dbReference>
<dbReference type="NCBIfam" id="TIGR03033">
    <property type="entry name" value="phage_rel_nuc"/>
    <property type="match status" value="1"/>
</dbReference>
<proteinExistence type="predicted"/>
<dbReference type="InterPro" id="IPR011335">
    <property type="entry name" value="Restrct_endonuc-II-like"/>
</dbReference>
<dbReference type="InterPro" id="IPR019080">
    <property type="entry name" value="YqaJ_viral_recombinase"/>
</dbReference>
<dbReference type="InterPro" id="IPR051703">
    <property type="entry name" value="NF-kappa-B_Signaling_Reg"/>
</dbReference>
<dbReference type="PANTHER" id="PTHR46609:SF6">
    <property type="entry name" value="EXONUCLEASE, PHAGE-TYPE_RECB, C-TERMINAL DOMAIN-CONTAINING PROTEIN-RELATED"/>
    <property type="match status" value="1"/>
</dbReference>
<dbReference type="InterPro" id="IPR011604">
    <property type="entry name" value="PDDEXK-like_dom_sf"/>
</dbReference>
<dbReference type="Pfam" id="PF09588">
    <property type="entry name" value="YqaJ"/>
    <property type="match status" value="1"/>
</dbReference>
<dbReference type="Proteomes" id="UP000464468">
    <property type="component" value="Chromosome"/>
</dbReference>
<dbReference type="Gene3D" id="3.90.320.10">
    <property type="match status" value="1"/>
</dbReference>
<evidence type="ECO:0000313" key="3">
    <source>
        <dbReference type="Proteomes" id="UP000464468"/>
    </source>
</evidence>
<protein>
    <recommendedName>
        <fullName evidence="1">YqaJ viral recombinase domain-containing protein</fullName>
    </recommendedName>
</protein>
<organism evidence="2 3">
    <name type="scientific">Sphingomonas changnyeongensis</name>
    <dbReference type="NCBI Taxonomy" id="2698679"/>
    <lineage>
        <taxon>Bacteria</taxon>
        <taxon>Pseudomonadati</taxon>
        <taxon>Pseudomonadota</taxon>
        <taxon>Alphaproteobacteria</taxon>
        <taxon>Sphingomonadales</taxon>
        <taxon>Sphingomonadaceae</taxon>
        <taxon>Sphingomonas</taxon>
    </lineage>
</organism>
<dbReference type="EMBL" id="CP047895">
    <property type="protein sequence ID" value="QHL91250.1"/>
    <property type="molecule type" value="Genomic_DNA"/>
</dbReference>